<feature type="region of interest" description="Disordered" evidence="1">
    <location>
        <begin position="154"/>
        <end position="200"/>
    </location>
</feature>
<comment type="caution">
    <text evidence="3">The sequence shown here is derived from an EMBL/GenBank/DDBJ whole genome shotgun (WGS) entry which is preliminary data.</text>
</comment>
<protein>
    <submittedName>
        <fullName evidence="3">Integral membrane protein (TIGR01906 family)</fullName>
    </submittedName>
</protein>
<sequence>MAEAAKNPTGGQGSTGQPAPAATGNVPSPQASLSQKAEELTARLEQHKNQAQADAVAQREKARKEAIRRAMSGKTEADAKDPAPAPADKARPAPVKPAAAKAPSAKPAAAKRAAAKPAAAKPAAAKPAAAKPAAKEPVEDVIRAIKLPHEIEAEKRAQSEAKATAGKTAEPQADEKSSTAQSVPPVSAAPKTGSLPTTKAAVAQARNRVFGSYAPEPEPSEAAMKRRVARERALNSKPALGRTAQVIVALVFPLLTLIAAIRLVATPAFLALSYGRPGFPSDSFGFTDAERLTYGSYGVDYLNNFAGPEYLSGLKLSTGSSMFTEGEVQHMVDVKNLIGFAYILGAVLAVILIIGIWYLAKRYAGGVRRALFSGAILALVGIAALAVFAIMGWDNFFTQFHALFFSDGTWTFNVSDTLIRLYPEQFWLDSAIAIAVLVLATIIAVIISCWPTGRRREAARLRQEARAFGIGN</sequence>
<keyword evidence="2" id="KW-1133">Transmembrane helix</keyword>
<feature type="region of interest" description="Disordered" evidence="1">
    <location>
        <begin position="1"/>
        <end position="137"/>
    </location>
</feature>
<evidence type="ECO:0000256" key="1">
    <source>
        <dbReference type="SAM" id="MobiDB-lite"/>
    </source>
</evidence>
<feature type="compositionally biased region" description="Basic and acidic residues" evidence="1">
    <location>
        <begin position="36"/>
        <end position="48"/>
    </location>
</feature>
<feature type="transmembrane region" description="Helical" evidence="2">
    <location>
        <begin position="246"/>
        <end position="272"/>
    </location>
</feature>
<dbReference type="NCBIfam" id="TIGR01906">
    <property type="entry name" value="integ_TIGR01906"/>
    <property type="match status" value="1"/>
</dbReference>
<accession>A0ABX4MUZ0</accession>
<dbReference type="EMBL" id="PGEY01000001">
    <property type="protein sequence ID" value="PJJ43066.1"/>
    <property type="molecule type" value="Genomic_DNA"/>
</dbReference>
<evidence type="ECO:0000256" key="2">
    <source>
        <dbReference type="SAM" id="Phobius"/>
    </source>
</evidence>
<feature type="compositionally biased region" description="Polar residues" evidence="1">
    <location>
        <begin position="25"/>
        <end position="35"/>
    </location>
</feature>
<evidence type="ECO:0000313" key="4">
    <source>
        <dbReference type="Proteomes" id="UP000229263"/>
    </source>
</evidence>
<reference evidence="3 4" key="1">
    <citation type="submission" date="2017-11" db="EMBL/GenBank/DDBJ databases">
        <title>Sequencing the genomes of 1000 actinobacteria strains.</title>
        <authorList>
            <person name="Klenk H.-P."/>
        </authorList>
    </citation>
    <scope>NUCLEOTIDE SEQUENCE [LARGE SCALE GENOMIC DNA]</scope>
    <source>
        <strain evidence="3 4">DSM 12798</strain>
    </source>
</reference>
<organism evidence="3 4">
    <name type="scientific">Glutamicibacter mysorens</name>
    <dbReference type="NCBI Taxonomy" id="257984"/>
    <lineage>
        <taxon>Bacteria</taxon>
        <taxon>Bacillati</taxon>
        <taxon>Actinomycetota</taxon>
        <taxon>Actinomycetes</taxon>
        <taxon>Micrococcales</taxon>
        <taxon>Micrococcaceae</taxon>
        <taxon>Glutamicibacter</taxon>
    </lineage>
</organism>
<name>A0ABX4MUZ0_9MICC</name>
<dbReference type="InterPro" id="IPR010178">
    <property type="entry name" value="Lit"/>
</dbReference>
<evidence type="ECO:0000313" key="3">
    <source>
        <dbReference type="EMBL" id="PJJ43066.1"/>
    </source>
</evidence>
<feature type="transmembrane region" description="Helical" evidence="2">
    <location>
        <begin position="371"/>
        <end position="393"/>
    </location>
</feature>
<dbReference type="Pfam" id="PF07314">
    <property type="entry name" value="Lit"/>
    <property type="match status" value="1"/>
</dbReference>
<dbReference type="Proteomes" id="UP000229263">
    <property type="component" value="Unassembled WGS sequence"/>
</dbReference>
<proteinExistence type="predicted"/>
<feature type="transmembrane region" description="Helical" evidence="2">
    <location>
        <begin position="431"/>
        <end position="453"/>
    </location>
</feature>
<gene>
    <name evidence="3" type="ORF">ATK23_0237</name>
</gene>
<feature type="transmembrane region" description="Helical" evidence="2">
    <location>
        <begin position="337"/>
        <end position="359"/>
    </location>
</feature>
<keyword evidence="4" id="KW-1185">Reference proteome</keyword>
<keyword evidence="2" id="KW-0472">Membrane</keyword>
<feature type="compositionally biased region" description="Basic and acidic residues" evidence="1">
    <location>
        <begin position="57"/>
        <end position="68"/>
    </location>
</feature>
<keyword evidence="2" id="KW-0812">Transmembrane</keyword>
<feature type="compositionally biased region" description="Low complexity" evidence="1">
    <location>
        <begin position="92"/>
        <end position="132"/>
    </location>
</feature>